<evidence type="ECO:0000256" key="1">
    <source>
        <dbReference type="SAM" id="MobiDB-lite"/>
    </source>
</evidence>
<evidence type="ECO:0000313" key="3">
    <source>
        <dbReference type="Proteomes" id="UP001187415"/>
    </source>
</evidence>
<dbReference type="Proteomes" id="UP001187415">
    <property type="component" value="Unassembled WGS sequence"/>
</dbReference>
<proteinExistence type="predicted"/>
<evidence type="ECO:0000313" key="2">
    <source>
        <dbReference type="EMBL" id="KAK2813075.1"/>
    </source>
</evidence>
<sequence>ESWLCVYLCSLRCTFQREGQGKNCSKWLSFGLRTTSPCILKLDMPIPNGPMARGQRISSSSDGLSTGKCSSGSLSSSKRPSKAPVW</sequence>
<dbReference type="AlphaFoldDB" id="A0AA88LFJ6"/>
<feature type="compositionally biased region" description="Low complexity" evidence="1">
    <location>
        <begin position="63"/>
        <end position="78"/>
    </location>
</feature>
<accession>A0AA88LFJ6</accession>
<protein>
    <submittedName>
        <fullName evidence="2">Uncharacterized protein</fullName>
    </submittedName>
</protein>
<keyword evidence="3" id="KW-1185">Reference proteome</keyword>
<organism evidence="2 3">
    <name type="scientific">Channa striata</name>
    <name type="common">Snakehead murrel</name>
    <name type="synonym">Ophicephalus striatus</name>
    <dbReference type="NCBI Taxonomy" id="64152"/>
    <lineage>
        <taxon>Eukaryota</taxon>
        <taxon>Metazoa</taxon>
        <taxon>Chordata</taxon>
        <taxon>Craniata</taxon>
        <taxon>Vertebrata</taxon>
        <taxon>Euteleostomi</taxon>
        <taxon>Actinopterygii</taxon>
        <taxon>Neopterygii</taxon>
        <taxon>Teleostei</taxon>
        <taxon>Neoteleostei</taxon>
        <taxon>Acanthomorphata</taxon>
        <taxon>Anabantaria</taxon>
        <taxon>Anabantiformes</taxon>
        <taxon>Channoidei</taxon>
        <taxon>Channidae</taxon>
        <taxon>Channa</taxon>
    </lineage>
</organism>
<comment type="caution">
    <text evidence="2">The sequence shown here is derived from an EMBL/GenBank/DDBJ whole genome shotgun (WGS) entry which is preliminary data.</text>
</comment>
<name>A0AA88LFJ6_CHASR</name>
<gene>
    <name evidence="2" type="ORF">Q5P01_000891</name>
</gene>
<feature type="non-terminal residue" evidence="2">
    <location>
        <position position="1"/>
    </location>
</feature>
<reference evidence="2" key="1">
    <citation type="submission" date="2023-07" db="EMBL/GenBank/DDBJ databases">
        <title>Chromosome-level Genome Assembly of Striped Snakehead (Channa striata).</title>
        <authorList>
            <person name="Liu H."/>
        </authorList>
    </citation>
    <scope>NUCLEOTIDE SEQUENCE</scope>
    <source>
        <strain evidence="2">Gz</strain>
        <tissue evidence="2">Muscle</tissue>
    </source>
</reference>
<dbReference type="EMBL" id="JAUPFM010000106">
    <property type="protein sequence ID" value="KAK2813075.1"/>
    <property type="molecule type" value="Genomic_DNA"/>
</dbReference>
<feature type="region of interest" description="Disordered" evidence="1">
    <location>
        <begin position="47"/>
        <end position="86"/>
    </location>
</feature>